<dbReference type="EMBL" id="CM043015">
    <property type="protein sequence ID" value="KAI4471951.1"/>
    <property type="molecule type" value="Genomic_DNA"/>
</dbReference>
<reference evidence="1" key="1">
    <citation type="submission" date="2022-04" db="EMBL/GenBank/DDBJ databases">
        <title>Chromosome-scale genome assembly of Holotrichia oblita Faldermann.</title>
        <authorList>
            <person name="Rongchong L."/>
        </authorList>
    </citation>
    <scope>NUCLEOTIDE SEQUENCE</scope>
    <source>
        <strain evidence="1">81SQS9</strain>
    </source>
</reference>
<accession>A0ACB9TYM7</accession>
<protein>
    <submittedName>
        <fullName evidence="1">Regulating synaptic membrane exocytosis protein</fullName>
    </submittedName>
</protein>
<keyword evidence="2" id="KW-1185">Reference proteome</keyword>
<sequence length="307" mass="34439">MDRTGDVVELLVEHATDFRMCDLLDEPPPPASLSRKPSDAAIAALHVEPDGDKTPSSPTRRKLPKTPIYKDPKPVYIFFTSQRGRFSANIKFERKKFQKETYQQFPKFQEQMARERMVTGRVQIQVWYNDERKELVVAVLAGDDLAPRDDSLGFGPLPEAYARICLMPMKSEQHCLQTEVAPPSQNPIWNANLSFPGVPGTSRRTDFGNQRSISDDVDSIGECASLLHPDHAWGSRRGSSQSEQLEVEVYQLGKDFSRSLPGSRRSSFQSPQEQSQEELPAIPPPPATPEIGEEAVAPECCEIPTRF</sequence>
<proteinExistence type="predicted"/>
<dbReference type="Proteomes" id="UP001056778">
    <property type="component" value="Chromosome 1"/>
</dbReference>
<evidence type="ECO:0000313" key="2">
    <source>
        <dbReference type="Proteomes" id="UP001056778"/>
    </source>
</evidence>
<evidence type="ECO:0000313" key="1">
    <source>
        <dbReference type="EMBL" id="KAI4471951.1"/>
    </source>
</evidence>
<organism evidence="1 2">
    <name type="scientific">Holotrichia oblita</name>
    <name type="common">Chafer beetle</name>
    <dbReference type="NCBI Taxonomy" id="644536"/>
    <lineage>
        <taxon>Eukaryota</taxon>
        <taxon>Metazoa</taxon>
        <taxon>Ecdysozoa</taxon>
        <taxon>Arthropoda</taxon>
        <taxon>Hexapoda</taxon>
        <taxon>Insecta</taxon>
        <taxon>Pterygota</taxon>
        <taxon>Neoptera</taxon>
        <taxon>Endopterygota</taxon>
        <taxon>Coleoptera</taxon>
        <taxon>Polyphaga</taxon>
        <taxon>Scarabaeiformia</taxon>
        <taxon>Scarabaeidae</taxon>
        <taxon>Melolonthinae</taxon>
        <taxon>Holotrichia</taxon>
    </lineage>
</organism>
<gene>
    <name evidence="1" type="ORF">MML48_1g19441</name>
</gene>
<comment type="caution">
    <text evidence="1">The sequence shown here is derived from an EMBL/GenBank/DDBJ whole genome shotgun (WGS) entry which is preliminary data.</text>
</comment>
<name>A0ACB9TYM7_HOLOL</name>